<gene>
    <name evidence="1" type="ORF">BpHYR1_006802</name>
</gene>
<sequence length="78" mass="9265">MDYKSLKIDENHIIIIRWLRVGIKICHSEFKLNNLFRLFGIKYLLAIATKKQANLFILKIRIKYIDFVQKSAHGISNF</sequence>
<name>A0A3M7QEG4_BRAPC</name>
<reference evidence="1 2" key="1">
    <citation type="journal article" date="2018" name="Sci. Rep.">
        <title>Genomic signatures of local adaptation to the degree of environmental predictability in rotifers.</title>
        <authorList>
            <person name="Franch-Gras L."/>
            <person name="Hahn C."/>
            <person name="Garcia-Roger E.M."/>
            <person name="Carmona M.J."/>
            <person name="Serra M."/>
            <person name="Gomez A."/>
        </authorList>
    </citation>
    <scope>NUCLEOTIDE SEQUENCE [LARGE SCALE GENOMIC DNA]</scope>
    <source>
        <strain evidence="1">HYR1</strain>
    </source>
</reference>
<dbReference type="EMBL" id="REGN01006436">
    <property type="protein sequence ID" value="RNA09584.1"/>
    <property type="molecule type" value="Genomic_DNA"/>
</dbReference>
<evidence type="ECO:0000313" key="1">
    <source>
        <dbReference type="EMBL" id="RNA09584.1"/>
    </source>
</evidence>
<dbReference type="Proteomes" id="UP000276133">
    <property type="component" value="Unassembled WGS sequence"/>
</dbReference>
<accession>A0A3M7QEG4</accession>
<keyword evidence="2" id="KW-1185">Reference proteome</keyword>
<evidence type="ECO:0000313" key="2">
    <source>
        <dbReference type="Proteomes" id="UP000276133"/>
    </source>
</evidence>
<proteinExistence type="predicted"/>
<organism evidence="1 2">
    <name type="scientific">Brachionus plicatilis</name>
    <name type="common">Marine rotifer</name>
    <name type="synonym">Brachionus muelleri</name>
    <dbReference type="NCBI Taxonomy" id="10195"/>
    <lineage>
        <taxon>Eukaryota</taxon>
        <taxon>Metazoa</taxon>
        <taxon>Spiralia</taxon>
        <taxon>Gnathifera</taxon>
        <taxon>Rotifera</taxon>
        <taxon>Eurotatoria</taxon>
        <taxon>Monogononta</taxon>
        <taxon>Pseudotrocha</taxon>
        <taxon>Ploima</taxon>
        <taxon>Brachionidae</taxon>
        <taxon>Brachionus</taxon>
    </lineage>
</organism>
<protein>
    <submittedName>
        <fullName evidence="1">Uncharacterized protein</fullName>
    </submittedName>
</protein>
<dbReference type="AlphaFoldDB" id="A0A3M7QEG4"/>
<comment type="caution">
    <text evidence="1">The sequence shown here is derived from an EMBL/GenBank/DDBJ whole genome shotgun (WGS) entry which is preliminary data.</text>
</comment>